<dbReference type="InterPro" id="IPR045501">
    <property type="entry name" value="DUF6490"/>
</dbReference>
<evidence type="ECO:0000313" key="4">
    <source>
        <dbReference type="Proteomes" id="UP000604825"/>
    </source>
</evidence>
<dbReference type="Pfam" id="PF20100">
    <property type="entry name" value="DUF6490"/>
    <property type="match status" value="1"/>
</dbReference>
<organism evidence="3 4">
    <name type="scientific">Miscanthus lutarioriparius</name>
    <dbReference type="NCBI Taxonomy" id="422564"/>
    <lineage>
        <taxon>Eukaryota</taxon>
        <taxon>Viridiplantae</taxon>
        <taxon>Streptophyta</taxon>
        <taxon>Embryophyta</taxon>
        <taxon>Tracheophyta</taxon>
        <taxon>Spermatophyta</taxon>
        <taxon>Magnoliopsida</taxon>
        <taxon>Liliopsida</taxon>
        <taxon>Poales</taxon>
        <taxon>Poaceae</taxon>
        <taxon>PACMAD clade</taxon>
        <taxon>Panicoideae</taxon>
        <taxon>Andropogonodae</taxon>
        <taxon>Andropogoneae</taxon>
        <taxon>Saccharinae</taxon>
        <taxon>Miscanthus</taxon>
    </lineage>
</organism>
<accession>A0A811PZ05</accession>
<proteinExistence type="predicted"/>
<evidence type="ECO:0000256" key="2">
    <source>
        <dbReference type="SAM" id="Phobius"/>
    </source>
</evidence>
<keyword evidence="2" id="KW-0812">Transmembrane</keyword>
<dbReference type="PANTHER" id="PTHR46610:SF3">
    <property type="entry name" value="OS01G0238200 PROTEIN"/>
    <property type="match status" value="1"/>
</dbReference>
<sequence>MDAVGGRRSPDLIFPNFGRRRPAQGRPGAAPAGHWLPELVGFSFLSFNSATATYRSWGDTDAVSFVVSAYFTMVGLFFCIKKFQAAPANSRRRNAIGASVFIIFWDSVSFFE</sequence>
<feature type="transmembrane region" description="Helical" evidence="2">
    <location>
        <begin position="92"/>
        <end position="111"/>
    </location>
</feature>
<keyword evidence="2" id="KW-0472">Membrane</keyword>
<dbReference type="OrthoDB" id="679482at2759"/>
<name>A0A811PZ05_9POAL</name>
<feature type="transmembrane region" description="Helical" evidence="2">
    <location>
        <begin position="62"/>
        <end position="80"/>
    </location>
</feature>
<reference evidence="3" key="1">
    <citation type="submission" date="2020-10" db="EMBL/GenBank/DDBJ databases">
        <authorList>
            <person name="Han B."/>
            <person name="Lu T."/>
            <person name="Zhao Q."/>
            <person name="Huang X."/>
            <person name="Zhao Y."/>
        </authorList>
    </citation>
    <scope>NUCLEOTIDE SEQUENCE</scope>
</reference>
<keyword evidence="2" id="KW-1133">Transmembrane helix</keyword>
<comment type="caution">
    <text evidence="3">The sequence shown here is derived from an EMBL/GenBank/DDBJ whole genome shotgun (WGS) entry which is preliminary data.</text>
</comment>
<dbReference type="EMBL" id="CAJGYO010000008">
    <property type="protein sequence ID" value="CAD6251747.1"/>
    <property type="molecule type" value="Genomic_DNA"/>
</dbReference>
<protein>
    <submittedName>
        <fullName evidence="3">Uncharacterized protein</fullName>
    </submittedName>
</protein>
<evidence type="ECO:0000256" key="1">
    <source>
        <dbReference type="SAM" id="MobiDB-lite"/>
    </source>
</evidence>
<keyword evidence="4" id="KW-1185">Reference proteome</keyword>
<dbReference type="AlphaFoldDB" id="A0A811PZ05"/>
<dbReference type="PANTHER" id="PTHR46610">
    <property type="entry name" value="OS05G0181300 PROTEIN"/>
    <property type="match status" value="1"/>
</dbReference>
<evidence type="ECO:0000313" key="3">
    <source>
        <dbReference type="EMBL" id="CAD6251747.1"/>
    </source>
</evidence>
<gene>
    <name evidence="3" type="ORF">NCGR_LOCUS35484</name>
</gene>
<feature type="region of interest" description="Disordered" evidence="1">
    <location>
        <begin position="1"/>
        <end position="30"/>
    </location>
</feature>
<dbReference type="Proteomes" id="UP000604825">
    <property type="component" value="Unassembled WGS sequence"/>
</dbReference>